<evidence type="ECO:0000256" key="8">
    <source>
        <dbReference type="HAMAP-Rule" id="MF_01148"/>
    </source>
</evidence>
<dbReference type="AlphaFoldDB" id="A0A7W8WAM8"/>
<dbReference type="SUPFAM" id="SSF56317">
    <property type="entry name" value="Carbon-nitrogen hydrolase"/>
    <property type="match status" value="1"/>
</dbReference>
<evidence type="ECO:0000256" key="7">
    <source>
        <dbReference type="ARBA" id="ARBA00023315"/>
    </source>
</evidence>
<gene>
    <name evidence="8" type="primary">lnt</name>
    <name evidence="10" type="ORF">HNR08_001599</name>
</gene>
<comment type="similarity">
    <text evidence="8">Belongs to the CN hydrolase family. Apolipoprotein N-acyltransferase subfamily.</text>
</comment>
<dbReference type="PROSITE" id="PS50263">
    <property type="entry name" value="CN_HYDROLASE"/>
    <property type="match status" value="1"/>
</dbReference>
<keyword evidence="7 8" id="KW-0012">Acyltransferase</keyword>
<dbReference type="InterPro" id="IPR036526">
    <property type="entry name" value="C-N_Hydrolase_sf"/>
</dbReference>
<keyword evidence="10" id="KW-0449">Lipoprotein</keyword>
<keyword evidence="2 8" id="KW-1003">Cell membrane</keyword>
<evidence type="ECO:0000256" key="2">
    <source>
        <dbReference type="ARBA" id="ARBA00022475"/>
    </source>
</evidence>
<keyword evidence="4 8" id="KW-0812">Transmembrane</keyword>
<evidence type="ECO:0000313" key="11">
    <source>
        <dbReference type="Proteomes" id="UP000564629"/>
    </source>
</evidence>
<dbReference type="InterPro" id="IPR045378">
    <property type="entry name" value="LNT_N"/>
</dbReference>
<dbReference type="Pfam" id="PF00795">
    <property type="entry name" value="CN_hydrolase"/>
    <property type="match status" value="1"/>
</dbReference>
<sequence>MSSSLLLDVPSPRVALATEGRTRPVLRVVVAGWGGALTAAAFPDLGWWPLAFVGITALVLVSRGRGAFVTALLWSVWGAAFFVPHVVWASEAAGPVAWIALAVLQALVVAVVGAAWSFASRAPWLRGRPTLLGLTFASVWVAGEQLRSVVPFGGFPWGRLAFSQVDGPLLALASVAGAPGVSFVVALVGYALAAPFDTTRARVRALTPLALLAGLALAAGPLIPLPSRAESGVIAVGVVQGDVPDDGAPDRARRVLDNHVAGTRDLAAAGTQLDVVVWPENATDVDPRTDVQTRAAVQDAADAVGVPVLVGAMRYRPDARFNDVLVWDPERGFLSSYTKQRPAPFGEYVPLRSFVRLFSSEVDRVPVDMVAGEEPAVLRVPVDRLGRDVPVATVICFEVAYDDVVRDAVRRGAELLVVPTNNASFGRTAQSTQQLAMSRLRAVEHGRATIQASTVGVSAIVAPDGTVLDRTALFTADTQSARLPLRTTLTLADRLSNAPMTIAVVLALGALGAGLQAPAGAPRSRGRDTKEGPT</sequence>
<feature type="transmembrane region" description="Helical" evidence="8">
    <location>
        <begin position="205"/>
        <end position="223"/>
    </location>
</feature>
<accession>A0A7W8WAM8</accession>
<comment type="pathway">
    <text evidence="8">Protein modification; lipoprotein biosynthesis (N-acyl transfer).</text>
</comment>
<name>A0A7W8WAM8_9CELL</name>
<evidence type="ECO:0000313" key="10">
    <source>
        <dbReference type="EMBL" id="MBB5472863.1"/>
    </source>
</evidence>
<dbReference type="GO" id="GO:0005886">
    <property type="term" value="C:plasma membrane"/>
    <property type="evidence" value="ECO:0007669"/>
    <property type="project" value="UniProtKB-SubCell"/>
</dbReference>
<feature type="transmembrane region" description="Helical" evidence="8">
    <location>
        <begin position="96"/>
        <end position="119"/>
    </location>
</feature>
<dbReference type="UniPathway" id="UPA00666"/>
<dbReference type="PANTHER" id="PTHR38686:SF1">
    <property type="entry name" value="APOLIPOPROTEIN N-ACYLTRANSFERASE"/>
    <property type="match status" value="1"/>
</dbReference>
<dbReference type="GO" id="GO:0042158">
    <property type="term" value="P:lipoprotein biosynthetic process"/>
    <property type="evidence" value="ECO:0007669"/>
    <property type="project" value="UniProtKB-UniRule"/>
</dbReference>
<evidence type="ECO:0000256" key="1">
    <source>
        <dbReference type="ARBA" id="ARBA00004651"/>
    </source>
</evidence>
<keyword evidence="5 8" id="KW-1133">Transmembrane helix</keyword>
<protein>
    <recommendedName>
        <fullName evidence="8">Apolipoprotein N-acyltransferase</fullName>
        <shortName evidence="8">ALP N-acyltransferase</shortName>
        <ecNumber evidence="8">2.3.1.269</ecNumber>
    </recommendedName>
</protein>
<evidence type="ECO:0000259" key="9">
    <source>
        <dbReference type="PROSITE" id="PS50263"/>
    </source>
</evidence>
<comment type="function">
    <text evidence="8">Catalyzes the phospholipid dependent N-acylation of the N-terminal cysteine of apolipoprotein, the last step in lipoprotein maturation.</text>
</comment>
<feature type="transmembrane region" description="Helical" evidence="8">
    <location>
        <begin position="131"/>
        <end position="150"/>
    </location>
</feature>
<evidence type="ECO:0000256" key="3">
    <source>
        <dbReference type="ARBA" id="ARBA00022679"/>
    </source>
</evidence>
<feature type="domain" description="CN hydrolase" evidence="9">
    <location>
        <begin position="234"/>
        <end position="485"/>
    </location>
</feature>
<comment type="caution">
    <text evidence="10">The sequence shown here is derived from an EMBL/GenBank/DDBJ whole genome shotgun (WGS) entry which is preliminary data.</text>
</comment>
<dbReference type="RefSeq" id="WP_338075793.1">
    <property type="nucleotide sequence ID" value="NZ_JACHDN010000001.1"/>
</dbReference>
<dbReference type="GO" id="GO:0016410">
    <property type="term" value="F:N-acyltransferase activity"/>
    <property type="evidence" value="ECO:0007669"/>
    <property type="project" value="UniProtKB-UniRule"/>
</dbReference>
<comment type="catalytic activity">
    <reaction evidence="8">
        <text>N-terminal S-1,2-diacyl-sn-glyceryl-L-cysteinyl-[lipoprotein] + a glycerophospholipid = N-acyl-S-1,2-diacyl-sn-glyceryl-L-cysteinyl-[lipoprotein] + a 2-acyl-sn-glycero-3-phospholipid + H(+)</text>
        <dbReference type="Rhea" id="RHEA:48228"/>
        <dbReference type="Rhea" id="RHEA-COMP:14681"/>
        <dbReference type="Rhea" id="RHEA-COMP:14684"/>
        <dbReference type="ChEBI" id="CHEBI:15378"/>
        <dbReference type="ChEBI" id="CHEBI:136912"/>
        <dbReference type="ChEBI" id="CHEBI:140656"/>
        <dbReference type="ChEBI" id="CHEBI:140657"/>
        <dbReference type="ChEBI" id="CHEBI:140660"/>
        <dbReference type="EC" id="2.3.1.269"/>
    </reaction>
</comment>
<dbReference type="CDD" id="cd07571">
    <property type="entry name" value="ALP_N-acyl_transferase"/>
    <property type="match status" value="1"/>
</dbReference>
<evidence type="ECO:0000256" key="5">
    <source>
        <dbReference type="ARBA" id="ARBA00022989"/>
    </source>
</evidence>
<dbReference type="NCBIfam" id="TIGR00546">
    <property type="entry name" value="lnt"/>
    <property type="match status" value="1"/>
</dbReference>
<dbReference type="HAMAP" id="MF_01148">
    <property type="entry name" value="Lnt"/>
    <property type="match status" value="1"/>
</dbReference>
<feature type="transmembrane region" description="Helical" evidence="8">
    <location>
        <begin position="170"/>
        <end position="193"/>
    </location>
</feature>
<dbReference type="Pfam" id="PF20154">
    <property type="entry name" value="LNT_N"/>
    <property type="match status" value="1"/>
</dbReference>
<dbReference type="InterPro" id="IPR004563">
    <property type="entry name" value="Apolipo_AcylTrfase"/>
</dbReference>
<feature type="transmembrane region" description="Helical" evidence="8">
    <location>
        <begin position="68"/>
        <end position="90"/>
    </location>
</feature>
<feature type="transmembrane region" description="Helical" evidence="8">
    <location>
        <begin position="45"/>
        <end position="61"/>
    </location>
</feature>
<evidence type="ECO:0000256" key="6">
    <source>
        <dbReference type="ARBA" id="ARBA00023136"/>
    </source>
</evidence>
<keyword evidence="3 8" id="KW-0808">Transferase</keyword>
<dbReference type="PANTHER" id="PTHR38686">
    <property type="entry name" value="APOLIPOPROTEIN N-ACYLTRANSFERASE"/>
    <property type="match status" value="1"/>
</dbReference>
<comment type="subcellular location">
    <subcellularLocation>
        <location evidence="1 8">Cell membrane</location>
        <topology evidence="1 8">Multi-pass membrane protein</topology>
    </subcellularLocation>
</comment>
<proteinExistence type="inferred from homology"/>
<dbReference type="InterPro" id="IPR003010">
    <property type="entry name" value="C-N_Hydrolase"/>
</dbReference>
<dbReference type="EMBL" id="JACHDN010000001">
    <property type="protein sequence ID" value="MBB5472863.1"/>
    <property type="molecule type" value="Genomic_DNA"/>
</dbReference>
<dbReference type="EC" id="2.3.1.269" evidence="8"/>
<dbReference type="Gene3D" id="3.60.110.10">
    <property type="entry name" value="Carbon-nitrogen hydrolase"/>
    <property type="match status" value="1"/>
</dbReference>
<dbReference type="Proteomes" id="UP000564629">
    <property type="component" value="Unassembled WGS sequence"/>
</dbReference>
<evidence type="ECO:0000256" key="4">
    <source>
        <dbReference type="ARBA" id="ARBA00022692"/>
    </source>
</evidence>
<organism evidence="10 11">
    <name type="scientific">Cellulomonas hominis</name>
    <dbReference type="NCBI Taxonomy" id="156981"/>
    <lineage>
        <taxon>Bacteria</taxon>
        <taxon>Bacillati</taxon>
        <taxon>Actinomycetota</taxon>
        <taxon>Actinomycetes</taxon>
        <taxon>Micrococcales</taxon>
        <taxon>Cellulomonadaceae</taxon>
        <taxon>Cellulomonas</taxon>
    </lineage>
</organism>
<reference evidence="10 11" key="1">
    <citation type="submission" date="2020-08" db="EMBL/GenBank/DDBJ databases">
        <title>Sequencing the genomes of 1000 actinobacteria strains.</title>
        <authorList>
            <person name="Klenk H.-P."/>
        </authorList>
    </citation>
    <scope>NUCLEOTIDE SEQUENCE [LARGE SCALE GENOMIC DNA]</scope>
    <source>
        <strain evidence="10 11">DSM 9581</strain>
    </source>
</reference>
<keyword evidence="6 8" id="KW-0472">Membrane</keyword>